<accession>A0A0A8YP98</accession>
<reference evidence="2" key="1">
    <citation type="submission" date="2014-09" db="EMBL/GenBank/DDBJ databases">
        <authorList>
            <person name="Magalhaes I.L.F."/>
            <person name="Oliveira U."/>
            <person name="Santos F.R."/>
            <person name="Vidigal T.H.D.A."/>
            <person name="Brescovit A.D."/>
            <person name="Santos A.J."/>
        </authorList>
    </citation>
    <scope>NUCLEOTIDE SEQUENCE</scope>
    <source>
        <tissue evidence="2">Shoot tissue taken approximately 20 cm above the soil surface</tissue>
    </source>
</reference>
<name>A0A0A8YP98_ARUDO</name>
<sequence length="60" mass="7108">MWHMPSQNLNYLKFLVMCVSVLPTCHKWKYPFLLPSDQCSIGRKIGPVWRESSENTYSFI</sequence>
<feature type="signal peptide" evidence="1">
    <location>
        <begin position="1"/>
        <end position="27"/>
    </location>
</feature>
<evidence type="ECO:0000256" key="1">
    <source>
        <dbReference type="SAM" id="SignalP"/>
    </source>
</evidence>
<protein>
    <submittedName>
        <fullName evidence="2">Uncharacterized protein</fullName>
    </submittedName>
</protein>
<keyword evidence="1" id="KW-0732">Signal</keyword>
<dbReference type="AlphaFoldDB" id="A0A0A8YP98"/>
<organism evidence="2">
    <name type="scientific">Arundo donax</name>
    <name type="common">Giant reed</name>
    <name type="synonym">Donax arundinaceus</name>
    <dbReference type="NCBI Taxonomy" id="35708"/>
    <lineage>
        <taxon>Eukaryota</taxon>
        <taxon>Viridiplantae</taxon>
        <taxon>Streptophyta</taxon>
        <taxon>Embryophyta</taxon>
        <taxon>Tracheophyta</taxon>
        <taxon>Spermatophyta</taxon>
        <taxon>Magnoliopsida</taxon>
        <taxon>Liliopsida</taxon>
        <taxon>Poales</taxon>
        <taxon>Poaceae</taxon>
        <taxon>PACMAD clade</taxon>
        <taxon>Arundinoideae</taxon>
        <taxon>Arundineae</taxon>
        <taxon>Arundo</taxon>
    </lineage>
</organism>
<evidence type="ECO:0000313" key="2">
    <source>
        <dbReference type="EMBL" id="JAD27996.1"/>
    </source>
</evidence>
<dbReference type="EMBL" id="GBRH01269899">
    <property type="protein sequence ID" value="JAD27996.1"/>
    <property type="molecule type" value="Transcribed_RNA"/>
</dbReference>
<reference evidence="2" key="2">
    <citation type="journal article" date="2015" name="Data Brief">
        <title>Shoot transcriptome of the giant reed, Arundo donax.</title>
        <authorList>
            <person name="Barrero R.A."/>
            <person name="Guerrero F.D."/>
            <person name="Moolhuijzen P."/>
            <person name="Goolsby J.A."/>
            <person name="Tidwell J."/>
            <person name="Bellgard S.E."/>
            <person name="Bellgard M.I."/>
        </authorList>
    </citation>
    <scope>NUCLEOTIDE SEQUENCE</scope>
    <source>
        <tissue evidence="2">Shoot tissue taken approximately 20 cm above the soil surface</tissue>
    </source>
</reference>
<proteinExistence type="predicted"/>
<feature type="chain" id="PRO_5002043424" evidence="1">
    <location>
        <begin position="28"/>
        <end position="60"/>
    </location>
</feature>